<evidence type="ECO:0000313" key="1">
    <source>
        <dbReference type="EMBL" id="OQO67678.1"/>
    </source>
</evidence>
<comment type="caution">
    <text evidence="1">The sequence shown here is derived from an EMBL/GenBank/DDBJ whole genome shotgun (WGS) entry which is preliminary data.</text>
</comment>
<dbReference type="AlphaFoldDB" id="A0A1V8Y4Z6"/>
<dbReference type="OrthoDB" id="516981at2"/>
<organism evidence="1 2">
    <name type="scientific">Enterococcus villorum</name>
    <dbReference type="NCBI Taxonomy" id="112904"/>
    <lineage>
        <taxon>Bacteria</taxon>
        <taxon>Bacillati</taxon>
        <taxon>Bacillota</taxon>
        <taxon>Bacilli</taxon>
        <taxon>Lactobacillales</taxon>
        <taxon>Enterococcaceae</taxon>
        <taxon>Enterococcus</taxon>
    </lineage>
</organism>
<accession>A0A1V8Y4Z6</accession>
<sequence>MGYNTRAKTVSEKIISHTSSLNETCKKYNEVVTYFLQVIFQEFELDNDYSLNEAQGIVEKLVNRTAKNPNPKYFDYNELFPKFPSYFRRAAINSAYGKWSSWRSNYLNWEKERSEAIDNKKKFTKKAPTPQFKHNDFPVFYKGNMFNQTSDGYAIKVYKNNDWIWEKVVVRAKTDLTRRGITDWKQCNPKLVKRGKKYFLSFAYEKEVKLHKLKEKDTRILAIDLGLTNSAVGCVMDSDGTVLARLFIKQAKEKDHLFHLVNQLKKAQRQTRGAKCPRYWNAIKGLQTQMINDTAHQLIEFASKYNVHTIVFEYLGQMRTPKGMYGAKKLRYKLHYWRKTAIQNKVKEMAHYLGMRISRVLARGTSMYAYDGTGKVTRSDRKDLCEFPEGKQYHADLNASYNIGARFFIRAAIKPLSEKRRLALGAKVPEVLVRTEQTLSTLHQLRTCVA</sequence>
<dbReference type="NCBIfam" id="NF040570">
    <property type="entry name" value="guided_TnpB"/>
    <property type="match status" value="1"/>
</dbReference>
<gene>
    <name evidence="1" type="ORF">BH747_13780</name>
</gene>
<dbReference type="EMBL" id="MJEA01000029">
    <property type="protein sequence ID" value="OQO67678.1"/>
    <property type="molecule type" value="Genomic_DNA"/>
</dbReference>
<reference evidence="1 2" key="1">
    <citation type="journal article" date="2017" name="BMC Microbiol.">
        <title>Comparative genomics of Enterococcus spp. isolated from bovine feces.</title>
        <authorList>
            <person name="Beukers A.G."/>
            <person name="Zaheer R."/>
            <person name="Goji N."/>
            <person name="Amoako K.K."/>
            <person name="Chaves A.V."/>
            <person name="Ward M.P."/>
            <person name="McAllister T.A."/>
        </authorList>
    </citation>
    <scope>NUCLEOTIDE SEQUENCE [LARGE SCALE GENOMIC DNA]</scope>
    <source>
        <strain evidence="1 2">F1129D 143</strain>
    </source>
</reference>
<dbReference type="STRING" id="112904.BH747_13780"/>
<dbReference type="Proteomes" id="UP000192477">
    <property type="component" value="Unassembled WGS sequence"/>
</dbReference>
<name>A0A1V8Y4Z6_9ENTE</name>
<evidence type="ECO:0000313" key="2">
    <source>
        <dbReference type="Proteomes" id="UP000192477"/>
    </source>
</evidence>
<proteinExistence type="predicted"/>
<dbReference type="RefSeq" id="WP_081185194.1">
    <property type="nucleotide sequence ID" value="NZ_MJEA01000029.1"/>
</dbReference>
<protein>
    <submittedName>
        <fullName evidence="1">Transposase</fullName>
    </submittedName>
</protein>